<dbReference type="Pfam" id="PF13614">
    <property type="entry name" value="AAA_31"/>
    <property type="match status" value="1"/>
</dbReference>
<dbReference type="GO" id="GO:0051782">
    <property type="term" value="P:negative regulation of cell division"/>
    <property type="evidence" value="ECO:0007669"/>
    <property type="project" value="TreeGrafter"/>
</dbReference>
<dbReference type="GO" id="GO:0016887">
    <property type="term" value="F:ATP hydrolysis activity"/>
    <property type="evidence" value="ECO:0007669"/>
    <property type="project" value="TreeGrafter"/>
</dbReference>
<proteinExistence type="predicted"/>
<organism evidence="2">
    <name type="scientific">Candidatus Methanophagaceae archaeon ANME-1 ERB6</name>
    <dbReference type="NCBI Taxonomy" id="2759912"/>
    <lineage>
        <taxon>Archaea</taxon>
        <taxon>Methanobacteriati</taxon>
        <taxon>Methanobacteriota</taxon>
        <taxon>Stenosarchaea group</taxon>
        <taxon>Methanomicrobia</taxon>
        <taxon>Candidatus Methanophagales</taxon>
        <taxon>Candidatus Methanophagaceae</taxon>
    </lineage>
</organism>
<evidence type="ECO:0000259" key="1">
    <source>
        <dbReference type="Pfam" id="PF13614"/>
    </source>
</evidence>
<evidence type="ECO:0000313" key="2">
    <source>
        <dbReference type="EMBL" id="QNO53086.1"/>
    </source>
</evidence>
<dbReference type="InterPro" id="IPR050625">
    <property type="entry name" value="ParA/MinD_ATPase"/>
</dbReference>
<dbReference type="PANTHER" id="PTHR43384:SF7">
    <property type="entry name" value="CARBON-MONOXIDE DEHYDROGENASE ACCESSORY PROTEIN"/>
    <property type="match status" value="1"/>
</dbReference>
<dbReference type="SUPFAM" id="SSF52540">
    <property type="entry name" value="P-loop containing nucleoside triphosphate hydrolases"/>
    <property type="match status" value="1"/>
</dbReference>
<feature type="domain" description="AAA" evidence="1">
    <location>
        <begin position="5"/>
        <end position="188"/>
    </location>
</feature>
<gene>
    <name evidence="2" type="ORF">GGECLBBC_00026</name>
</gene>
<dbReference type="PANTHER" id="PTHR43384">
    <property type="entry name" value="SEPTUM SITE-DETERMINING PROTEIN MIND HOMOLOG, CHLOROPLASTIC-RELATED"/>
    <property type="match status" value="1"/>
</dbReference>
<protein>
    <recommendedName>
        <fullName evidence="1">AAA domain-containing protein</fullName>
    </recommendedName>
</protein>
<dbReference type="InterPro" id="IPR025669">
    <property type="entry name" value="AAA_dom"/>
</dbReference>
<dbReference type="InterPro" id="IPR014433">
    <property type="entry name" value="CooC"/>
</dbReference>
<dbReference type="InterPro" id="IPR027417">
    <property type="entry name" value="P-loop_NTPase"/>
</dbReference>
<dbReference type="AlphaFoldDB" id="A0A7G9YYK2"/>
<reference evidence="2" key="1">
    <citation type="submission" date="2020-06" db="EMBL/GenBank/DDBJ databases">
        <title>Unique genomic features of the anaerobic methanotrophic archaea.</title>
        <authorList>
            <person name="Chadwick G.L."/>
            <person name="Skennerton C.T."/>
            <person name="Laso-Perez R."/>
            <person name="Leu A.O."/>
            <person name="Speth D.R."/>
            <person name="Yu H."/>
            <person name="Morgan-Lang C."/>
            <person name="Hatzenpichler R."/>
            <person name="Goudeau D."/>
            <person name="Malmstrom R."/>
            <person name="Brazelton W.J."/>
            <person name="Woyke T."/>
            <person name="Hallam S.J."/>
            <person name="Tyson G.W."/>
            <person name="Wegener G."/>
            <person name="Boetius A."/>
            <person name="Orphan V."/>
        </authorList>
    </citation>
    <scope>NUCLEOTIDE SEQUENCE</scope>
</reference>
<dbReference type="GO" id="GO:0005829">
    <property type="term" value="C:cytosol"/>
    <property type="evidence" value="ECO:0007669"/>
    <property type="project" value="TreeGrafter"/>
</dbReference>
<dbReference type="PIRSF" id="PIRSF005647">
    <property type="entry name" value="CooC"/>
    <property type="match status" value="1"/>
</dbReference>
<sequence length="264" mass="29415">MRKGKVIAVAGKGGTGKTAIAALLIREILKLRAHEDICILAIDADADSNLPDALGIAYGKTTGDIRESLLEDKHRDVTLDVKSQFEGKIAEIIEEEDQYDLLVMGRPEGPGCYCPVNHIIRRIIDTLTKNYDYTVIDCEAGLEHLSRRTTRDVDVMLVVLDTTVKSMKTALRLRKIAEEIDADVKKMMNVANKIPEGAEEIIIEEAKKYDLDIEEIVPFDFLIQEYDFRDIPIVDLPEDAPSVVSVRRIAKCICEALKNGGGEF</sequence>
<name>A0A7G9YYK2_9EURY</name>
<accession>A0A7G9YYK2</accession>
<dbReference type="GO" id="GO:0005524">
    <property type="term" value="F:ATP binding"/>
    <property type="evidence" value="ECO:0007669"/>
    <property type="project" value="TreeGrafter"/>
</dbReference>
<dbReference type="Gene3D" id="3.40.50.300">
    <property type="entry name" value="P-loop containing nucleotide triphosphate hydrolases"/>
    <property type="match status" value="1"/>
</dbReference>
<dbReference type="EMBL" id="MT631530">
    <property type="protein sequence ID" value="QNO53086.1"/>
    <property type="molecule type" value="Genomic_DNA"/>
</dbReference>
<dbReference type="GO" id="GO:0009898">
    <property type="term" value="C:cytoplasmic side of plasma membrane"/>
    <property type="evidence" value="ECO:0007669"/>
    <property type="project" value="TreeGrafter"/>
</dbReference>